<evidence type="ECO:0000256" key="1">
    <source>
        <dbReference type="SAM" id="MobiDB-lite"/>
    </source>
</evidence>
<comment type="caution">
    <text evidence="2">The sequence shown here is derived from an EMBL/GenBank/DDBJ whole genome shotgun (WGS) entry which is preliminary data.</text>
</comment>
<feature type="region of interest" description="Disordered" evidence="1">
    <location>
        <begin position="22"/>
        <end position="66"/>
    </location>
</feature>
<dbReference type="EMBL" id="CATQJA010002702">
    <property type="protein sequence ID" value="CAJ0584974.1"/>
    <property type="molecule type" value="Genomic_DNA"/>
</dbReference>
<feature type="compositionally biased region" description="Low complexity" evidence="1">
    <location>
        <begin position="27"/>
        <end position="48"/>
    </location>
</feature>
<dbReference type="AlphaFoldDB" id="A0AA36GBG5"/>
<feature type="non-terminal residue" evidence="2">
    <location>
        <position position="119"/>
    </location>
</feature>
<feature type="compositionally biased region" description="Polar residues" evidence="1">
    <location>
        <begin position="54"/>
        <end position="65"/>
    </location>
</feature>
<organism evidence="2 3">
    <name type="scientific">Mesorhabditis spiculigera</name>
    <dbReference type="NCBI Taxonomy" id="96644"/>
    <lineage>
        <taxon>Eukaryota</taxon>
        <taxon>Metazoa</taxon>
        <taxon>Ecdysozoa</taxon>
        <taxon>Nematoda</taxon>
        <taxon>Chromadorea</taxon>
        <taxon>Rhabditida</taxon>
        <taxon>Rhabditina</taxon>
        <taxon>Rhabditomorpha</taxon>
        <taxon>Rhabditoidea</taxon>
        <taxon>Rhabditidae</taxon>
        <taxon>Mesorhabditinae</taxon>
        <taxon>Mesorhabditis</taxon>
    </lineage>
</organism>
<protein>
    <submittedName>
        <fullName evidence="2">Uncharacterized protein</fullName>
    </submittedName>
</protein>
<evidence type="ECO:0000313" key="3">
    <source>
        <dbReference type="Proteomes" id="UP001177023"/>
    </source>
</evidence>
<keyword evidence="3" id="KW-1185">Reference proteome</keyword>
<sequence length="119" mass="12898">MVKPLEAPALHNIGIQNIVTELRNRRTSPPAAATATSSGAATNGRSAAKFPAHQQPSSPALTSTVRPEMCSQFETDKWSLLGQLMAHHARELERAKGTGIALKFQKDVTELIAKYHENP</sequence>
<name>A0AA36GBG5_9BILA</name>
<reference evidence="2" key="1">
    <citation type="submission" date="2023-06" db="EMBL/GenBank/DDBJ databases">
        <authorList>
            <person name="Delattre M."/>
        </authorList>
    </citation>
    <scope>NUCLEOTIDE SEQUENCE</scope>
    <source>
        <strain evidence="2">AF72</strain>
    </source>
</reference>
<gene>
    <name evidence="2" type="ORF">MSPICULIGERA_LOCUS23009</name>
</gene>
<dbReference type="Proteomes" id="UP001177023">
    <property type="component" value="Unassembled WGS sequence"/>
</dbReference>
<evidence type="ECO:0000313" key="2">
    <source>
        <dbReference type="EMBL" id="CAJ0584974.1"/>
    </source>
</evidence>
<proteinExistence type="predicted"/>
<accession>A0AA36GBG5</accession>